<keyword evidence="3" id="KW-0520">NAD</keyword>
<keyword evidence="2 4" id="KW-0560">Oxidoreductase</keyword>
<dbReference type="EMBL" id="CYPR01000043">
    <property type="protein sequence ID" value="CUH25889.1"/>
    <property type="molecule type" value="Genomic_DNA"/>
</dbReference>
<dbReference type="STRING" id="313367.JSE7799_00714"/>
<dbReference type="RefSeq" id="WP_055662379.1">
    <property type="nucleotide sequence ID" value="NZ_CYPR01000043.1"/>
</dbReference>
<dbReference type="Proteomes" id="UP000049455">
    <property type="component" value="Unassembled WGS sequence"/>
</dbReference>
<organism evidence="7 8">
    <name type="scientific">Jannaschia seosinensis</name>
    <dbReference type="NCBI Taxonomy" id="313367"/>
    <lineage>
        <taxon>Bacteria</taxon>
        <taxon>Pseudomonadati</taxon>
        <taxon>Pseudomonadota</taxon>
        <taxon>Alphaproteobacteria</taxon>
        <taxon>Rhodobacterales</taxon>
        <taxon>Roseobacteraceae</taxon>
        <taxon>Jannaschia</taxon>
    </lineage>
</organism>
<dbReference type="SUPFAM" id="SSF52283">
    <property type="entry name" value="Formate/glycerate dehydrogenase catalytic domain-like"/>
    <property type="match status" value="1"/>
</dbReference>
<protein>
    <submittedName>
        <fullName evidence="7">Glyoxylate/hydroxypyruvate reductase B</fullName>
        <ecNumber evidence="7">1.1.1.79</ecNumber>
    </submittedName>
</protein>
<proteinExistence type="inferred from homology"/>
<dbReference type="EC" id="1.1.1.79" evidence="7"/>
<evidence type="ECO:0000259" key="6">
    <source>
        <dbReference type="Pfam" id="PF02826"/>
    </source>
</evidence>
<evidence type="ECO:0000256" key="1">
    <source>
        <dbReference type="ARBA" id="ARBA00022857"/>
    </source>
</evidence>
<dbReference type="InterPro" id="IPR050223">
    <property type="entry name" value="D-isomer_2-hydroxyacid_DH"/>
</dbReference>
<reference evidence="7 8" key="1">
    <citation type="submission" date="2015-09" db="EMBL/GenBank/DDBJ databases">
        <authorList>
            <person name="Jackson K.R."/>
            <person name="Lunt B.L."/>
            <person name="Fisher J.N.B."/>
            <person name="Gardner A.V."/>
            <person name="Bailey M.E."/>
            <person name="Deus L.M."/>
            <person name="Earl A.S."/>
            <person name="Gibby P.D."/>
            <person name="Hartmann K.A."/>
            <person name="Liu J.E."/>
            <person name="Manci A.M."/>
            <person name="Nielsen D.A."/>
            <person name="Solomon M.B."/>
            <person name="Breakwell D.P."/>
            <person name="Burnett S.H."/>
            <person name="Grose J.H."/>
        </authorList>
    </citation>
    <scope>NUCLEOTIDE SEQUENCE [LARGE SCALE GENOMIC DNA]</scope>
    <source>
        <strain evidence="7 8">CECT 7799</strain>
    </source>
</reference>
<dbReference type="PANTHER" id="PTHR10996">
    <property type="entry name" value="2-HYDROXYACID DEHYDROGENASE-RELATED"/>
    <property type="match status" value="1"/>
</dbReference>
<dbReference type="OrthoDB" id="9793626at2"/>
<keyword evidence="1" id="KW-0521">NADP</keyword>
<dbReference type="CDD" id="cd12156">
    <property type="entry name" value="HPPR"/>
    <property type="match status" value="1"/>
</dbReference>
<keyword evidence="7" id="KW-0670">Pyruvate</keyword>
<dbReference type="GO" id="GO:0005829">
    <property type="term" value="C:cytosol"/>
    <property type="evidence" value="ECO:0007669"/>
    <property type="project" value="TreeGrafter"/>
</dbReference>
<evidence type="ECO:0000256" key="2">
    <source>
        <dbReference type="ARBA" id="ARBA00023002"/>
    </source>
</evidence>
<dbReference type="InterPro" id="IPR036291">
    <property type="entry name" value="NAD(P)-bd_dom_sf"/>
</dbReference>
<evidence type="ECO:0000256" key="3">
    <source>
        <dbReference type="ARBA" id="ARBA00023027"/>
    </source>
</evidence>
<dbReference type="InterPro" id="IPR006140">
    <property type="entry name" value="D-isomer_DH_NAD-bd"/>
</dbReference>
<feature type="domain" description="D-isomer specific 2-hydroxyacid dehydrogenase NAD-binding" evidence="6">
    <location>
        <begin position="109"/>
        <end position="281"/>
    </location>
</feature>
<dbReference type="SUPFAM" id="SSF51735">
    <property type="entry name" value="NAD(P)-binding Rossmann-fold domains"/>
    <property type="match status" value="1"/>
</dbReference>
<gene>
    <name evidence="7" type="primary">ghrB</name>
    <name evidence="7" type="ORF">JSE7799_00714</name>
</gene>
<dbReference type="InterPro" id="IPR029752">
    <property type="entry name" value="D-isomer_DH_CS1"/>
</dbReference>
<name>A0A0M7B5P5_9RHOB</name>
<dbReference type="Pfam" id="PF00389">
    <property type="entry name" value="2-Hacid_dh"/>
    <property type="match status" value="1"/>
</dbReference>
<accession>A0A0M7B5P5</accession>
<dbReference type="GO" id="GO:0030267">
    <property type="term" value="F:glyoxylate reductase (NADPH) activity"/>
    <property type="evidence" value="ECO:0007669"/>
    <property type="project" value="UniProtKB-EC"/>
</dbReference>
<keyword evidence="8" id="KW-1185">Reference proteome</keyword>
<comment type="similarity">
    <text evidence="4">Belongs to the D-isomer specific 2-hydroxyacid dehydrogenase family.</text>
</comment>
<sequence length="318" mass="34424">MVKPRLLQIGRITDRMHDALAPHFDIDPLPDREAREPFLRENGPEYVAILTNGHLGVPEDVAVATPNLKVVSSYGVGYDAIDVEAFAARGIVVAHTPDVLSDEVANTFVMLWLAVSRELIPSDRHVRSGEWVRAGSYRLTRSVQNRRVGILGLGRIGRAIADRCAVFGADIHYHSRSRKDAPYTYHASAVELARAVEVLVAITPGGPGTRHLVNADVLDALGPDGLFFNLARGSVVDEAALVRALEAGRIAGAGLDVFEAEPKVPDALKAMDNVALTPHVASGTHETRQAMGDLVVENLRQWLEDGTVRTPVPECAHL</sequence>
<evidence type="ECO:0000259" key="5">
    <source>
        <dbReference type="Pfam" id="PF00389"/>
    </source>
</evidence>
<dbReference type="Pfam" id="PF02826">
    <property type="entry name" value="2-Hacid_dh_C"/>
    <property type="match status" value="1"/>
</dbReference>
<evidence type="ECO:0000256" key="4">
    <source>
        <dbReference type="RuleBase" id="RU003719"/>
    </source>
</evidence>
<dbReference type="Gene3D" id="3.40.50.720">
    <property type="entry name" value="NAD(P)-binding Rossmann-like Domain"/>
    <property type="match status" value="2"/>
</dbReference>
<dbReference type="GO" id="GO:0016618">
    <property type="term" value="F:hydroxypyruvate reductase [NAD(P)H] activity"/>
    <property type="evidence" value="ECO:0007669"/>
    <property type="project" value="TreeGrafter"/>
</dbReference>
<dbReference type="PROSITE" id="PS00065">
    <property type="entry name" value="D_2_HYDROXYACID_DH_1"/>
    <property type="match status" value="1"/>
</dbReference>
<dbReference type="AlphaFoldDB" id="A0A0M7B5P5"/>
<dbReference type="FunFam" id="3.40.50.720:FF:000213">
    <property type="entry name" value="Putative 2-hydroxyacid dehydrogenase"/>
    <property type="match status" value="1"/>
</dbReference>
<dbReference type="PANTHER" id="PTHR10996:SF178">
    <property type="entry name" value="2-HYDROXYACID DEHYDROGENASE YGL185C-RELATED"/>
    <property type="match status" value="1"/>
</dbReference>
<dbReference type="InterPro" id="IPR006139">
    <property type="entry name" value="D-isomer_2_OHA_DH_cat_dom"/>
</dbReference>
<evidence type="ECO:0000313" key="8">
    <source>
        <dbReference type="Proteomes" id="UP000049455"/>
    </source>
</evidence>
<feature type="domain" description="D-isomer specific 2-hydroxyacid dehydrogenase catalytic" evidence="5">
    <location>
        <begin position="42"/>
        <end position="312"/>
    </location>
</feature>
<dbReference type="GO" id="GO:0051287">
    <property type="term" value="F:NAD binding"/>
    <property type="evidence" value="ECO:0007669"/>
    <property type="project" value="InterPro"/>
</dbReference>
<evidence type="ECO:0000313" key="7">
    <source>
        <dbReference type="EMBL" id="CUH25889.1"/>
    </source>
</evidence>